<dbReference type="Pfam" id="PF04030">
    <property type="entry name" value="ALO"/>
    <property type="match status" value="1"/>
</dbReference>
<dbReference type="GO" id="GO:0050660">
    <property type="term" value="F:flavin adenine dinucleotide binding"/>
    <property type="evidence" value="ECO:0007669"/>
    <property type="project" value="InterPro"/>
</dbReference>
<dbReference type="Gene3D" id="3.30.43.10">
    <property type="entry name" value="Uridine Diphospho-n-acetylenolpyruvylglucosamine Reductase, domain 2"/>
    <property type="match status" value="1"/>
</dbReference>
<feature type="compositionally biased region" description="Basic residues" evidence="21">
    <location>
        <begin position="118"/>
        <end position="127"/>
    </location>
</feature>
<dbReference type="GO" id="GO:0019853">
    <property type="term" value="P:L-ascorbic acid biosynthetic process"/>
    <property type="evidence" value="ECO:0007669"/>
    <property type="project" value="UniProtKB-KW"/>
</dbReference>
<dbReference type="Proteomes" id="UP001159428">
    <property type="component" value="Unassembled WGS sequence"/>
</dbReference>
<comment type="pathway">
    <text evidence="5">Cofactor biosynthesis; L-ascorbate biosynthesis via UDP-alpha-D-glucuronate pathway; L-ascorbate from UDP-alpha-D-glucuronate: step 4/4.</text>
</comment>
<dbReference type="GO" id="GO:0005789">
    <property type="term" value="C:endoplasmic reticulum membrane"/>
    <property type="evidence" value="ECO:0007669"/>
    <property type="project" value="UniProtKB-SubCell"/>
</dbReference>
<evidence type="ECO:0000256" key="12">
    <source>
        <dbReference type="ARBA" id="ARBA00022824"/>
    </source>
</evidence>
<comment type="caution">
    <text evidence="23">The sequence shown here is derived from an EMBL/GenBank/DDBJ whole genome shotgun (WGS) entry which is preliminary data.</text>
</comment>
<dbReference type="GO" id="GO:0003885">
    <property type="term" value="F:D-arabinono-1,4-lactone oxidase activity"/>
    <property type="evidence" value="ECO:0007669"/>
    <property type="project" value="InterPro"/>
</dbReference>
<evidence type="ECO:0000256" key="11">
    <source>
        <dbReference type="ARBA" id="ARBA00022692"/>
    </source>
</evidence>
<dbReference type="EC" id="1.1.3.8" evidence="8"/>
<keyword evidence="14" id="KW-0472">Membrane</keyword>
<keyword evidence="16" id="KW-0238">DNA-binding</keyword>
<dbReference type="Gene3D" id="3.30.465.10">
    <property type="match status" value="1"/>
</dbReference>
<feature type="compositionally biased region" description="Low complexity" evidence="21">
    <location>
        <begin position="168"/>
        <end position="179"/>
    </location>
</feature>
<evidence type="ECO:0000256" key="3">
    <source>
        <dbReference type="ARBA" id="ARBA00004123"/>
    </source>
</evidence>
<dbReference type="SUPFAM" id="SSF56176">
    <property type="entry name" value="FAD-binding/transporter-associated domain-like"/>
    <property type="match status" value="1"/>
</dbReference>
<comment type="similarity">
    <text evidence="6">Belongs to the oxygen-dependent FAD-linked oxidoreductase family.</text>
</comment>
<evidence type="ECO:0000256" key="21">
    <source>
        <dbReference type="SAM" id="MobiDB-lite"/>
    </source>
</evidence>
<evidence type="ECO:0000256" key="1">
    <source>
        <dbReference type="ARBA" id="ARBA00003303"/>
    </source>
</evidence>
<evidence type="ECO:0000256" key="14">
    <source>
        <dbReference type="ARBA" id="ARBA00022989"/>
    </source>
</evidence>
<dbReference type="SUPFAM" id="SSF46785">
    <property type="entry name" value="Winged helix' DNA-binding domain"/>
    <property type="match status" value="1"/>
</dbReference>
<evidence type="ECO:0000256" key="13">
    <source>
        <dbReference type="ARBA" id="ARBA00022848"/>
    </source>
</evidence>
<feature type="region of interest" description="Disordered" evidence="21">
    <location>
        <begin position="118"/>
        <end position="203"/>
    </location>
</feature>
<evidence type="ECO:0000256" key="2">
    <source>
        <dbReference type="ARBA" id="ARBA00004111"/>
    </source>
</evidence>
<proteinExistence type="inferred from homology"/>
<dbReference type="PRINTS" id="PR00056">
    <property type="entry name" value="HSFDOMAIN"/>
</dbReference>
<dbReference type="SMART" id="SM00415">
    <property type="entry name" value="HSF"/>
    <property type="match status" value="1"/>
</dbReference>
<comment type="function">
    <text evidence="1">Oxidizes L-gulono-1,4-lactone to hydrogen peroxide and L-xylo-hexulonolactone which spontaneously isomerizes to L-ascorbate.</text>
</comment>
<dbReference type="InterPro" id="IPR036388">
    <property type="entry name" value="WH-like_DNA-bd_sf"/>
</dbReference>
<name>A0AAU9WKY4_9CNID</name>
<dbReference type="GO" id="GO:0050105">
    <property type="term" value="F:L-gulonolactone oxidase activity"/>
    <property type="evidence" value="ECO:0007669"/>
    <property type="project" value="UniProtKB-EC"/>
</dbReference>
<evidence type="ECO:0000313" key="24">
    <source>
        <dbReference type="Proteomes" id="UP001159428"/>
    </source>
</evidence>
<dbReference type="InterPro" id="IPR007173">
    <property type="entry name" value="ALO_C"/>
</dbReference>
<comment type="catalytic activity">
    <reaction evidence="19">
        <text>L-gulono-1,4-lactone + O2 = L-ascorbate + H2O2 + H(+)</text>
        <dbReference type="Rhea" id="RHEA:32363"/>
        <dbReference type="ChEBI" id="CHEBI:15378"/>
        <dbReference type="ChEBI" id="CHEBI:15379"/>
        <dbReference type="ChEBI" id="CHEBI:16240"/>
        <dbReference type="ChEBI" id="CHEBI:17587"/>
        <dbReference type="ChEBI" id="CHEBI:38290"/>
        <dbReference type="EC" id="1.1.3.8"/>
    </reaction>
</comment>
<dbReference type="InterPro" id="IPR016167">
    <property type="entry name" value="FAD-bd_PCMH_sub1"/>
</dbReference>
<evidence type="ECO:0000256" key="8">
    <source>
        <dbReference type="ARBA" id="ARBA00013121"/>
    </source>
</evidence>
<accession>A0AAU9WKY4</accession>
<keyword evidence="24" id="KW-1185">Reference proteome</keyword>
<dbReference type="InterPro" id="IPR016169">
    <property type="entry name" value="FAD-bd_PCMH_sub2"/>
</dbReference>
<dbReference type="PANTHER" id="PTHR43762">
    <property type="entry name" value="L-GULONOLACTONE OXIDASE"/>
    <property type="match status" value="1"/>
</dbReference>
<dbReference type="GO" id="GO:0005634">
    <property type="term" value="C:nucleus"/>
    <property type="evidence" value="ECO:0007669"/>
    <property type="project" value="UniProtKB-SubCell"/>
</dbReference>
<evidence type="ECO:0000256" key="7">
    <source>
        <dbReference type="ARBA" id="ARBA00006403"/>
    </source>
</evidence>
<feature type="compositionally biased region" description="Basic and acidic residues" evidence="21">
    <location>
        <begin position="135"/>
        <end position="167"/>
    </location>
</feature>
<evidence type="ECO:0000256" key="19">
    <source>
        <dbReference type="ARBA" id="ARBA00048083"/>
    </source>
</evidence>
<dbReference type="InterPro" id="IPR000232">
    <property type="entry name" value="HSF_DNA-bd"/>
</dbReference>
<keyword evidence="17" id="KW-0539">Nucleus</keyword>
<evidence type="ECO:0000313" key="23">
    <source>
        <dbReference type="EMBL" id="CAH3117439.1"/>
    </source>
</evidence>
<keyword evidence="10" id="KW-0060">Ascorbate biosynthesis</keyword>
<evidence type="ECO:0000256" key="16">
    <source>
        <dbReference type="ARBA" id="ARBA00023125"/>
    </source>
</evidence>
<evidence type="ECO:0000256" key="17">
    <source>
        <dbReference type="ARBA" id="ARBA00023242"/>
    </source>
</evidence>
<comment type="similarity">
    <text evidence="7 20">Belongs to the HSF family.</text>
</comment>
<dbReference type="InterPro" id="IPR006094">
    <property type="entry name" value="Oxid_FAD_bind_N"/>
</dbReference>
<feature type="domain" description="HSF-type DNA-binding" evidence="22">
    <location>
        <begin position="15"/>
        <end position="118"/>
    </location>
</feature>
<evidence type="ECO:0000256" key="18">
    <source>
        <dbReference type="ARBA" id="ARBA00031326"/>
    </source>
</evidence>
<dbReference type="AlphaFoldDB" id="A0AAU9WKY4"/>
<comment type="subcellular location">
    <subcellularLocation>
        <location evidence="4">Endoplasmic reticulum membrane</location>
        <topology evidence="4">Single-pass membrane protein</topology>
    </subcellularLocation>
    <subcellularLocation>
        <location evidence="2">Microsome membrane</location>
        <topology evidence="2">Single-pass membrane protein</topology>
    </subcellularLocation>
    <subcellularLocation>
        <location evidence="3">Nucleus</location>
    </subcellularLocation>
</comment>
<dbReference type="Gene3D" id="1.10.10.10">
    <property type="entry name" value="Winged helix-like DNA-binding domain superfamily/Winged helix DNA-binding domain"/>
    <property type="match status" value="1"/>
</dbReference>
<dbReference type="PANTHER" id="PTHR43762:SF8">
    <property type="entry name" value="L-GULONOLACTONE OXIDASE"/>
    <property type="match status" value="1"/>
</dbReference>
<evidence type="ECO:0000256" key="20">
    <source>
        <dbReference type="RuleBase" id="RU004020"/>
    </source>
</evidence>
<dbReference type="InterPro" id="IPR036318">
    <property type="entry name" value="FAD-bd_PCMH-like_sf"/>
</dbReference>
<organism evidence="23 24">
    <name type="scientific">Pocillopora meandrina</name>
    <dbReference type="NCBI Taxonomy" id="46732"/>
    <lineage>
        <taxon>Eukaryota</taxon>
        <taxon>Metazoa</taxon>
        <taxon>Cnidaria</taxon>
        <taxon>Anthozoa</taxon>
        <taxon>Hexacorallia</taxon>
        <taxon>Scleractinia</taxon>
        <taxon>Astrocoeniina</taxon>
        <taxon>Pocilloporidae</taxon>
        <taxon>Pocillopora</taxon>
    </lineage>
</organism>
<dbReference type="InterPro" id="IPR016171">
    <property type="entry name" value="Vanillyl_alc_oxidase_C-sub2"/>
</dbReference>
<keyword evidence="13" id="KW-0492">Microsome</keyword>
<dbReference type="Gene3D" id="1.10.45.10">
    <property type="entry name" value="Vanillyl-alcohol Oxidase, Chain A, domain 4"/>
    <property type="match status" value="1"/>
</dbReference>
<evidence type="ECO:0000256" key="4">
    <source>
        <dbReference type="ARBA" id="ARBA00004389"/>
    </source>
</evidence>
<dbReference type="InterPro" id="IPR010031">
    <property type="entry name" value="FAD_lactone_oxidase-like"/>
</dbReference>
<evidence type="ECO:0000256" key="6">
    <source>
        <dbReference type="ARBA" id="ARBA00005466"/>
    </source>
</evidence>
<evidence type="ECO:0000256" key="15">
    <source>
        <dbReference type="ARBA" id="ARBA00023002"/>
    </source>
</evidence>
<dbReference type="Pfam" id="PF01565">
    <property type="entry name" value="FAD_binding_4"/>
    <property type="match status" value="1"/>
</dbReference>
<dbReference type="GO" id="GO:0043565">
    <property type="term" value="F:sequence-specific DNA binding"/>
    <property type="evidence" value="ECO:0007669"/>
    <property type="project" value="InterPro"/>
</dbReference>
<sequence>MDMANTLFTPVKGKPLSPFISKLKLLLNEEKYRKAIRWSENGGAILISDGEVFKRQVLDESAEMFKTRNFTSFVRQLNLYGFRKVPVNGKGDPSKNMEFEHVHFKRDKPELMHLVKRTCPSRKKKRVAQGTLTTIKRESPSFREQRHDKFKSPGGEERVSGKLRKNESSFYSESPSSSPRNERESEEESTEFNHSSHSPFEAAQNNVGNSLQEYYYQRFQEEQIAVQLLLNLRYSSSSPQSCENFQPQPTAYDPSCAGYSMYMYPSVPFYGQYTSILQFMEPIIDGFFASEVYLKELNRQYGETGVEEILSNGQRGYLFTNWAKTFSCTPELFFVPESIEDIRQILRVATKLCKTVRVVGGGHSPSDIACTDGYMISLKNMKAISCAGAIGTCTHGSGKNFGILAMSVVSLELMTASGKVLYCSREKNKEIFLAALCGLGAVGIILSLTWQCEEAFKLQETSKPLMLEEMLENLETSISSSDHFKFHWYPHTGYVKCYEVNRTAKPIEDNPSWFWDYAVGYYSYELVLWLSSFVPPSLRYVNWGLFKLFHCKPHSRVNQSHKVFNFNCLFKQYVTEWAIPQDKTVYVLRKLQNWLKESGFHAHAPVEVRFVKRDDIYLSPCYEQDTCFINVISYRPYEKSLPHENYWEYYENLMLSVGGKPHWAKAHKLTSSDFEKLYPKIHKFREVCQKLDPQGMFHNDYLKKAIFGPAQKPEVDNKKTNDK</sequence>
<evidence type="ECO:0000256" key="10">
    <source>
        <dbReference type="ARBA" id="ARBA00022644"/>
    </source>
</evidence>
<dbReference type="InterPro" id="IPR036390">
    <property type="entry name" value="WH_DNA-bd_sf"/>
</dbReference>
<keyword evidence="11" id="KW-0812">Transmembrane</keyword>
<gene>
    <name evidence="23" type="ORF">PMEA_00007481</name>
</gene>
<dbReference type="Pfam" id="PF00447">
    <property type="entry name" value="HSF_DNA-bind"/>
    <property type="match status" value="1"/>
</dbReference>
<reference evidence="23 24" key="1">
    <citation type="submission" date="2022-05" db="EMBL/GenBank/DDBJ databases">
        <authorList>
            <consortium name="Genoscope - CEA"/>
            <person name="William W."/>
        </authorList>
    </citation>
    <scope>NUCLEOTIDE SEQUENCE [LARGE SCALE GENOMIC DNA]</scope>
</reference>
<evidence type="ECO:0000256" key="9">
    <source>
        <dbReference type="ARBA" id="ARBA00017520"/>
    </source>
</evidence>
<dbReference type="Gene3D" id="3.30.70.2520">
    <property type="match status" value="1"/>
</dbReference>
<evidence type="ECO:0000259" key="22">
    <source>
        <dbReference type="SMART" id="SM00415"/>
    </source>
</evidence>
<dbReference type="EMBL" id="CALNXJ010000016">
    <property type="protein sequence ID" value="CAH3117439.1"/>
    <property type="molecule type" value="Genomic_DNA"/>
</dbReference>
<keyword evidence="12" id="KW-0256">Endoplasmic reticulum</keyword>
<protein>
    <recommendedName>
        <fullName evidence="9">L-gulonolactone oxidase</fullName>
        <ecNumber evidence="8">1.1.3.8</ecNumber>
    </recommendedName>
    <alternativeName>
        <fullName evidence="18">L-gulono-gamma-lactone oxidase</fullName>
    </alternativeName>
</protein>
<evidence type="ECO:0000256" key="5">
    <source>
        <dbReference type="ARBA" id="ARBA00004764"/>
    </source>
</evidence>
<keyword evidence="14" id="KW-1133">Transmembrane helix</keyword>
<dbReference type="GO" id="GO:0003700">
    <property type="term" value="F:DNA-binding transcription factor activity"/>
    <property type="evidence" value="ECO:0007669"/>
    <property type="project" value="InterPro"/>
</dbReference>
<dbReference type="PROSITE" id="PS00862">
    <property type="entry name" value="OX2_COVAL_FAD"/>
    <property type="match status" value="1"/>
</dbReference>
<keyword evidence="15" id="KW-0560">Oxidoreductase</keyword>
<dbReference type="InterPro" id="IPR006093">
    <property type="entry name" value="Oxy_OxRdtase_FAD_BS"/>
</dbReference>